<dbReference type="EMBL" id="MBFR01000288">
    <property type="protein sequence ID" value="PVU89931.1"/>
    <property type="molecule type" value="Genomic_DNA"/>
</dbReference>
<evidence type="ECO:0000256" key="9">
    <source>
        <dbReference type="ARBA" id="ARBA00081771"/>
    </source>
</evidence>
<gene>
    <name evidence="11" type="ORF">BB561_005112</name>
</gene>
<dbReference type="OrthoDB" id="16820at2759"/>
<evidence type="ECO:0000256" key="4">
    <source>
        <dbReference type="ARBA" id="ARBA00023285"/>
    </source>
</evidence>
<dbReference type="SUPFAM" id="SSF54593">
    <property type="entry name" value="Glyoxalase/Bleomycin resistance protein/Dihydroxybiphenyl dioxygenase"/>
    <property type="match status" value="1"/>
</dbReference>
<reference evidence="11 12" key="1">
    <citation type="journal article" date="2018" name="MBio">
        <title>Comparative Genomics Reveals the Core Gene Toolbox for the Fungus-Insect Symbiosis.</title>
        <authorList>
            <person name="Wang Y."/>
            <person name="Stata M."/>
            <person name="Wang W."/>
            <person name="Stajich J.E."/>
            <person name="White M.M."/>
            <person name="Moncalvo J.M."/>
        </authorList>
    </citation>
    <scope>NUCLEOTIDE SEQUENCE [LARGE SCALE GENOMIC DNA]</scope>
    <source>
        <strain evidence="11 12">SWE-8-4</strain>
    </source>
</reference>
<dbReference type="InterPro" id="IPR017515">
    <property type="entry name" value="MeMalonyl-CoA_epimerase"/>
</dbReference>
<dbReference type="PANTHER" id="PTHR43048">
    <property type="entry name" value="METHYLMALONYL-COA EPIMERASE"/>
    <property type="match status" value="1"/>
</dbReference>
<keyword evidence="4" id="KW-0170">Cobalt</keyword>
<comment type="caution">
    <text evidence="11">The sequence shown here is derived from an EMBL/GenBank/DDBJ whole genome shotgun (WGS) entry which is preliminary data.</text>
</comment>
<dbReference type="GO" id="GO:0046491">
    <property type="term" value="P:L-methylmalonyl-CoA metabolic process"/>
    <property type="evidence" value="ECO:0007669"/>
    <property type="project" value="TreeGrafter"/>
</dbReference>
<name>A0A2T9YC90_9FUNG</name>
<sequence>MSGILFRLKPIRALRQSNILEILTDRRLPAAFSSYSTDTNDTSSNKLNYMQLGNLNHVAIATKDATKARFFYETVLGAKPDNISKKTALPEHGVYTIFINVGNTKIELLEPLGKNSPISKFLEQNPNGGIHHICLNVKDINKAVEQVKQHNVRVLGDIKIGAHGVPVVFLHPKDCNGVLVELEQAQE</sequence>
<dbReference type="InterPro" id="IPR037523">
    <property type="entry name" value="VOC_core"/>
</dbReference>
<keyword evidence="2" id="KW-0479">Metal-binding</keyword>
<evidence type="ECO:0000256" key="8">
    <source>
        <dbReference type="ARBA" id="ARBA00071337"/>
    </source>
</evidence>
<evidence type="ECO:0000313" key="12">
    <source>
        <dbReference type="Proteomes" id="UP000245383"/>
    </source>
</evidence>
<protein>
    <recommendedName>
        <fullName evidence="8">Methylmalonyl-CoA epimerase, mitochondrial</fullName>
        <ecNumber evidence="7">5.1.99.1</ecNumber>
    </recommendedName>
    <alternativeName>
        <fullName evidence="9">DL-methylmalonyl-CoA racemase</fullName>
    </alternativeName>
</protein>
<comment type="similarity">
    <text evidence="1">Belongs to the methylmalonyl-CoA epimerase family.</text>
</comment>
<dbReference type="PROSITE" id="PS51819">
    <property type="entry name" value="VOC"/>
    <property type="match status" value="1"/>
</dbReference>
<organism evidence="11 12">
    <name type="scientific">Smittium simulii</name>
    <dbReference type="NCBI Taxonomy" id="133385"/>
    <lineage>
        <taxon>Eukaryota</taxon>
        <taxon>Fungi</taxon>
        <taxon>Fungi incertae sedis</taxon>
        <taxon>Zoopagomycota</taxon>
        <taxon>Kickxellomycotina</taxon>
        <taxon>Harpellomycetes</taxon>
        <taxon>Harpellales</taxon>
        <taxon>Legeriomycetaceae</taxon>
        <taxon>Smittium</taxon>
    </lineage>
</organism>
<dbReference type="Gene3D" id="3.10.180.10">
    <property type="entry name" value="2,3-Dihydroxybiphenyl 1,2-Dioxygenase, domain 1"/>
    <property type="match status" value="1"/>
</dbReference>
<dbReference type="InterPro" id="IPR029068">
    <property type="entry name" value="Glyas_Bleomycin-R_OHBP_Dase"/>
</dbReference>
<dbReference type="Pfam" id="PF13669">
    <property type="entry name" value="Glyoxalase_4"/>
    <property type="match status" value="1"/>
</dbReference>
<dbReference type="GO" id="GO:0004493">
    <property type="term" value="F:methylmalonyl-CoA epimerase activity"/>
    <property type="evidence" value="ECO:0007669"/>
    <property type="project" value="UniProtKB-EC"/>
</dbReference>
<accession>A0A2T9YC90</accession>
<evidence type="ECO:0000313" key="11">
    <source>
        <dbReference type="EMBL" id="PVU89931.1"/>
    </source>
</evidence>
<evidence type="ECO:0000256" key="6">
    <source>
        <dbReference type="ARBA" id="ARBA00053742"/>
    </source>
</evidence>
<dbReference type="NCBIfam" id="TIGR03081">
    <property type="entry name" value="metmalonyl_epim"/>
    <property type="match status" value="1"/>
</dbReference>
<keyword evidence="12" id="KW-1185">Reference proteome</keyword>
<evidence type="ECO:0000256" key="5">
    <source>
        <dbReference type="ARBA" id="ARBA00050406"/>
    </source>
</evidence>
<keyword evidence="3" id="KW-0413">Isomerase</keyword>
<evidence type="ECO:0000256" key="2">
    <source>
        <dbReference type="ARBA" id="ARBA00022723"/>
    </source>
</evidence>
<evidence type="ECO:0000256" key="1">
    <source>
        <dbReference type="ARBA" id="ARBA00009308"/>
    </source>
</evidence>
<dbReference type="InterPro" id="IPR051785">
    <property type="entry name" value="MMCE/EMCE_epimerase"/>
</dbReference>
<dbReference type="Proteomes" id="UP000245383">
    <property type="component" value="Unassembled WGS sequence"/>
</dbReference>
<evidence type="ECO:0000256" key="7">
    <source>
        <dbReference type="ARBA" id="ARBA00066411"/>
    </source>
</evidence>
<dbReference type="FunFam" id="3.10.180.10:FF:000003">
    <property type="entry name" value="Methylmalonyl-CoA epimerase, mitochondrial"/>
    <property type="match status" value="1"/>
</dbReference>
<dbReference type="GO" id="GO:0046872">
    <property type="term" value="F:metal ion binding"/>
    <property type="evidence" value="ECO:0007669"/>
    <property type="project" value="UniProtKB-KW"/>
</dbReference>
<dbReference type="CDD" id="cd07249">
    <property type="entry name" value="MMCE"/>
    <property type="match status" value="1"/>
</dbReference>
<dbReference type="EC" id="5.1.99.1" evidence="7"/>
<evidence type="ECO:0000259" key="10">
    <source>
        <dbReference type="PROSITE" id="PS51819"/>
    </source>
</evidence>
<feature type="domain" description="VOC" evidence="10">
    <location>
        <begin position="54"/>
        <end position="185"/>
    </location>
</feature>
<evidence type="ECO:0000256" key="3">
    <source>
        <dbReference type="ARBA" id="ARBA00023235"/>
    </source>
</evidence>
<dbReference type="STRING" id="133385.A0A2T9YC90"/>
<dbReference type="AlphaFoldDB" id="A0A2T9YC90"/>
<dbReference type="PANTHER" id="PTHR43048:SF3">
    <property type="entry name" value="METHYLMALONYL-COA EPIMERASE, MITOCHONDRIAL"/>
    <property type="match status" value="1"/>
</dbReference>
<proteinExistence type="inferred from homology"/>
<comment type="function">
    <text evidence="6">Methylmalonyl-CoA epimerase involved in propionyl-CoA metabolism.</text>
</comment>
<comment type="catalytic activity">
    <reaction evidence="5">
        <text>(R)-methylmalonyl-CoA = (S)-methylmalonyl-CoA</text>
        <dbReference type="Rhea" id="RHEA:20553"/>
        <dbReference type="ChEBI" id="CHEBI:57326"/>
        <dbReference type="ChEBI" id="CHEBI:57327"/>
        <dbReference type="EC" id="5.1.99.1"/>
    </reaction>
    <physiologicalReaction direction="right-to-left" evidence="5">
        <dbReference type="Rhea" id="RHEA:20555"/>
    </physiologicalReaction>
</comment>